<dbReference type="VEuPathDB" id="CryptoDB:Vbra_2167"/>
<feature type="region of interest" description="Disordered" evidence="2">
    <location>
        <begin position="234"/>
        <end position="259"/>
    </location>
</feature>
<evidence type="ECO:0000256" key="2">
    <source>
        <dbReference type="SAM" id="MobiDB-lite"/>
    </source>
</evidence>
<sequence length="352" mass="39920">MEQPNKLVVAKLSASDHLRRLKGSIENIAEELNPALEPVLLKQTFKRDYTTTPSAPKRPYDEVKGQETAELMKVVAAETEKAGTLSQALQQQETELTRRVEEQHRDTQQKAETDQGTIEQLRAEHSSLRDEVASHQRRAEEAERVAKAAAEQKLKATLVELEAVKLLESSLRAQITGAATRESALEEQLREAHRQRREAQEQLREAHRQSEGKLRALQSQLDQGAEQLAQAEQTVQQLQQQRDERDAELSAAQEGLSTEGQAIAQRNRSVCVVCAWICQDMDDQRRESKEKADKDRSWLEQQINELELEFKKTLEALQSHNAHLERQLKAANQKHDEASTLILSPISLCVRV</sequence>
<protein>
    <submittedName>
        <fullName evidence="3">Uncharacterized protein</fullName>
    </submittedName>
</protein>
<dbReference type="InParanoid" id="A0A0G4EX13"/>
<feature type="coiled-coil region" evidence="1">
    <location>
        <begin position="289"/>
        <end position="341"/>
    </location>
</feature>
<dbReference type="Gene3D" id="1.20.1170.10">
    <property type="match status" value="1"/>
</dbReference>
<evidence type="ECO:0000313" key="4">
    <source>
        <dbReference type="Proteomes" id="UP000041254"/>
    </source>
</evidence>
<keyword evidence="1" id="KW-0175">Coiled coil</keyword>
<dbReference type="PhylomeDB" id="A0A0G4EX13"/>
<dbReference type="STRING" id="1169540.A0A0G4EX13"/>
<proteinExistence type="predicted"/>
<dbReference type="OrthoDB" id="6264521at2759"/>
<dbReference type="Proteomes" id="UP000041254">
    <property type="component" value="Unassembled WGS sequence"/>
</dbReference>
<accession>A0A0G4EX13</accession>
<organism evidence="3 4">
    <name type="scientific">Vitrella brassicaformis (strain CCMP3155)</name>
    <dbReference type="NCBI Taxonomy" id="1169540"/>
    <lineage>
        <taxon>Eukaryota</taxon>
        <taxon>Sar</taxon>
        <taxon>Alveolata</taxon>
        <taxon>Colpodellida</taxon>
        <taxon>Vitrellaceae</taxon>
        <taxon>Vitrella</taxon>
    </lineage>
</organism>
<evidence type="ECO:0000256" key="1">
    <source>
        <dbReference type="SAM" id="Coils"/>
    </source>
</evidence>
<feature type="region of interest" description="Disordered" evidence="2">
    <location>
        <begin position="85"/>
        <end position="117"/>
    </location>
</feature>
<dbReference type="AlphaFoldDB" id="A0A0G4EX13"/>
<feature type="compositionally biased region" description="Basic and acidic residues" evidence="2">
    <location>
        <begin position="95"/>
        <end position="113"/>
    </location>
</feature>
<name>A0A0G4EX13_VITBC</name>
<evidence type="ECO:0000313" key="3">
    <source>
        <dbReference type="EMBL" id="CEM02624.1"/>
    </source>
</evidence>
<dbReference type="EMBL" id="CDMY01000331">
    <property type="protein sequence ID" value="CEM02624.1"/>
    <property type="molecule type" value="Genomic_DNA"/>
</dbReference>
<feature type="compositionally biased region" description="Polar residues" evidence="2">
    <location>
        <begin position="85"/>
        <end position="94"/>
    </location>
</feature>
<reference evidence="3 4" key="1">
    <citation type="submission" date="2014-11" db="EMBL/GenBank/DDBJ databases">
        <authorList>
            <person name="Zhu J."/>
            <person name="Qi W."/>
            <person name="Song R."/>
        </authorList>
    </citation>
    <scope>NUCLEOTIDE SEQUENCE [LARGE SCALE GENOMIC DNA]</scope>
</reference>
<gene>
    <name evidence="3" type="ORF">Vbra_2167</name>
</gene>
<feature type="region of interest" description="Disordered" evidence="2">
    <location>
        <begin position="190"/>
        <end position="212"/>
    </location>
</feature>
<keyword evidence="4" id="KW-1185">Reference proteome</keyword>